<gene>
    <name evidence="2" type="ORF">BCR42DRAFT_423911</name>
</gene>
<keyword evidence="3" id="KW-1185">Reference proteome</keyword>
<keyword evidence="1" id="KW-0812">Transmembrane</keyword>
<reference evidence="2 3" key="1">
    <citation type="submission" date="2016-07" db="EMBL/GenBank/DDBJ databases">
        <title>Pervasive Adenine N6-methylation of Active Genes in Fungi.</title>
        <authorList>
            <consortium name="DOE Joint Genome Institute"/>
            <person name="Mondo S.J."/>
            <person name="Dannebaum R.O."/>
            <person name="Kuo R.C."/>
            <person name="Labutti K."/>
            <person name="Haridas S."/>
            <person name="Kuo A."/>
            <person name="Salamov A."/>
            <person name="Ahrendt S.R."/>
            <person name="Lipzen A."/>
            <person name="Sullivan W."/>
            <person name="Andreopoulos W.B."/>
            <person name="Clum A."/>
            <person name="Lindquist E."/>
            <person name="Daum C."/>
            <person name="Ramamoorthy G.K."/>
            <person name="Gryganskyi A."/>
            <person name="Culley D."/>
            <person name="Magnuson J.K."/>
            <person name="James T.Y."/>
            <person name="O'Malley M.A."/>
            <person name="Stajich J.E."/>
            <person name="Spatafora J.W."/>
            <person name="Visel A."/>
            <person name="Grigoriev I.V."/>
        </authorList>
    </citation>
    <scope>NUCLEOTIDE SEQUENCE [LARGE SCALE GENOMIC DNA]</scope>
    <source>
        <strain evidence="2 3">NRRL 1336</strain>
    </source>
</reference>
<evidence type="ECO:0000313" key="2">
    <source>
        <dbReference type="EMBL" id="ORZ09184.1"/>
    </source>
</evidence>
<comment type="caution">
    <text evidence="2">The sequence shown here is derived from an EMBL/GenBank/DDBJ whole genome shotgun (WGS) entry which is preliminary data.</text>
</comment>
<feature type="transmembrane region" description="Helical" evidence="1">
    <location>
        <begin position="12"/>
        <end position="30"/>
    </location>
</feature>
<name>A0A1X2I4Q8_9FUNG</name>
<accession>A0A1X2I4Q8</accession>
<dbReference type="Proteomes" id="UP000193560">
    <property type="component" value="Unassembled WGS sequence"/>
</dbReference>
<protein>
    <submittedName>
        <fullName evidence="2">Uncharacterized protein</fullName>
    </submittedName>
</protein>
<keyword evidence="1" id="KW-1133">Transmembrane helix</keyword>
<keyword evidence="1" id="KW-0472">Membrane</keyword>
<dbReference type="EMBL" id="MCGE01000028">
    <property type="protein sequence ID" value="ORZ09184.1"/>
    <property type="molecule type" value="Genomic_DNA"/>
</dbReference>
<sequence length="77" mass="9134">MTIFHLAEFNVPWWGFFCALVFLYRAVSLLNKRKSPSVSSLPVCLNQIRTKKKWYALILRILGFLCYRPSVIHRYIV</sequence>
<organism evidence="2 3">
    <name type="scientific">Absidia repens</name>
    <dbReference type="NCBI Taxonomy" id="90262"/>
    <lineage>
        <taxon>Eukaryota</taxon>
        <taxon>Fungi</taxon>
        <taxon>Fungi incertae sedis</taxon>
        <taxon>Mucoromycota</taxon>
        <taxon>Mucoromycotina</taxon>
        <taxon>Mucoromycetes</taxon>
        <taxon>Mucorales</taxon>
        <taxon>Cunninghamellaceae</taxon>
        <taxon>Absidia</taxon>
    </lineage>
</organism>
<evidence type="ECO:0000313" key="3">
    <source>
        <dbReference type="Proteomes" id="UP000193560"/>
    </source>
</evidence>
<evidence type="ECO:0000256" key="1">
    <source>
        <dbReference type="SAM" id="Phobius"/>
    </source>
</evidence>
<proteinExistence type="predicted"/>
<dbReference type="AlphaFoldDB" id="A0A1X2I4Q8"/>